<dbReference type="Proteomes" id="UP000188354">
    <property type="component" value="Chromosome LG13"/>
</dbReference>
<evidence type="ECO:0000256" key="2">
    <source>
        <dbReference type="ARBA" id="ARBA00010793"/>
    </source>
</evidence>
<dbReference type="OrthoDB" id="497268at2759"/>
<dbReference type="PANTHER" id="PTHR31620:SF15">
    <property type="entry name" value="PROTEIN RETICULATA-RELATED 2, CHLOROPLASTIC-RELATED"/>
    <property type="match status" value="1"/>
</dbReference>
<dbReference type="STRING" id="3871.A0A1J7GW74"/>
<feature type="compositionally biased region" description="Gly residues" evidence="9">
    <location>
        <begin position="68"/>
        <end position="80"/>
    </location>
</feature>
<organism evidence="11 12">
    <name type="scientific">Lupinus angustifolius</name>
    <name type="common">Narrow-leaved blue lupine</name>
    <dbReference type="NCBI Taxonomy" id="3871"/>
    <lineage>
        <taxon>Eukaryota</taxon>
        <taxon>Viridiplantae</taxon>
        <taxon>Streptophyta</taxon>
        <taxon>Embryophyta</taxon>
        <taxon>Tracheophyta</taxon>
        <taxon>Spermatophyta</taxon>
        <taxon>Magnoliopsida</taxon>
        <taxon>eudicotyledons</taxon>
        <taxon>Gunneridae</taxon>
        <taxon>Pentapetalae</taxon>
        <taxon>rosids</taxon>
        <taxon>fabids</taxon>
        <taxon>Fabales</taxon>
        <taxon>Fabaceae</taxon>
        <taxon>Papilionoideae</taxon>
        <taxon>50 kb inversion clade</taxon>
        <taxon>genistoids sensu lato</taxon>
        <taxon>core genistoids</taxon>
        <taxon>Genisteae</taxon>
        <taxon>Lupinus</taxon>
    </lineage>
</organism>
<evidence type="ECO:0000256" key="6">
    <source>
        <dbReference type="ARBA" id="ARBA00022946"/>
    </source>
</evidence>
<dbReference type="AlphaFoldDB" id="A0A1J7GW74"/>
<keyword evidence="7 10" id="KW-1133">Transmembrane helix</keyword>
<keyword evidence="6" id="KW-0809">Transit peptide</keyword>
<keyword evidence="8 10" id="KW-0472">Membrane</keyword>
<proteinExistence type="inferred from homology"/>
<evidence type="ECO:0000256" key="5">
    <source>
        <dbReference type="ARBA" id="ARBA00022692"/>
    </source>
</evidence>
<dbReference type="OMA" id="GPEENHN"/>
<accession>A0A1J7GW74</accession>
<comment type="similarity">
    <text evidence="2">Belongs to the RETICULATA family.</text>
</comment>
<keyword evidence="4" id="KW-0934">Plastid</keyword>
<feature type="transmembrane region" description="Helical" evidence="10">
    <location>
        <begin position="153"/>
        <end position="173"/>
    </location>
</feature>
<dbReference type="PANTHER" id="PTHR31620">
    <property type="entry name" value="PROTEIN RETICULATA-RELATED 2, CHLOROPLASTIC-RELATED"/>
    <property type="match status" value="1"/>
</dbReference>
<evidence type="ECO:0000256" key="3">
    <source>
        <dbReference type="ARBA" id="ARBA00022528"/>
    </source>
</evidence>
<dbReference type="Pfam" id="PF11891">
    <property type="entry name" value="RETICULATA-like"/>
    <property type="match status" value="1"/>
</dbReference>
<dbReference type="InterPro" id="IPR021825">
    <property type="entry name" value="RETICULATA-related"/>
</dbReference>
<reference evidence="11 12" key="1">
    <citation type="journal article" date="2017" name="Plant Biotechnol. J.">
        <title>A comprehensive draft genome sequence for lupin (Lupinus angustifolius), an emerging health food: insights into plant-microbe interactions and legume evolution.</title>
        <authorList>
            <person name="Hane J.K."/>
            <person name="Ming Y."/>
            <person name="Kamphuis L.G."/>
            <person name="Nelson M.N."/>
            <person name="Garg G."/>
            <person name="Atkins C.A."/>
            <person name="Bayer P.E."/>
            <person name="Bravo A."/>
            <person name="Bringans S."/>
            <person name="Cannon S."/>
            <person name="Edwards D."/>
            <person name="Foley R."/>
            <person name="Gao L.L."/>
            <person name="Harrison M.J."/>
            <person name="Huang W."/>
            <person name="Hurgobin B."/>
            <person name="Li S."/>
            <person name="Liu C.W."/>
            <person name="McGrath A."/>
            <person name="Morahan G."/>
            <person name="Murray J."/>
            <person name="Weller J."/>
            <person name="Jian J."/>
            <person name="Singh K.B."/>
        </authorList>
    </citation>
    <scope>NUCLEOTIDE SEQUENCE [LARGE SCALE GENOMIC DNA]</scope>
    <source>
        <strain evidence="12">cv. Tanjil</strain>
        <tissue evidence="11">Whole plant</tissue>
    </source>
</reference>
<evidence type="ECO:0000313" key="12">
    <source>
        <dbReference type="Proteomes" id="UP000188354"/>
    </source>
</evidence>
<keyword evidence="3" id="KW-0150">Chloroplast</keyword>
<dbReference type="EMBL" id="CM007373">
    <property type="protein sequence ID" value="OIV98529.1"/>
    <property type="molecule type" value="Genomic_DNA"/>
</dbReference>
<sequence length="348" mass="37068">MTQLRFPPLSPHFYHSLSQQNNNNNNTLSLPFPSSSCSSQKFHLHNNNNPSRLSSQSFKLHSSSAAGGNNGGGTSGGNNSGGDHNNDENSNDPSSNLSSFGILGLFVEGWRSRVGADPQFPFKVLMEELVGVPACIVGDMASRPNFGFNELDLVLSTLVVGSIISFTVMYLLAPTPSISSTTLPSIFATSPKSHMFEPGLFSLMDRFGTLVYKGSILAVAGLAAGLVGTLLSNGLTKMRVKLEENVGPTKKSPPIVLNALTWAAHMGISTNLRYQSLNGIEFVLERGLSPSVFKSCVLVLRVLNNVLGGMSFVVLARLTGAQSVGEQDKKVVQVGGPEENHNNQSTSN</sequence>
<dbReference type="KEGG" id="lang:109325188"/>
<evidence type="ECO:0000313" key="11">
    <source>
        <dbReference type="EMBL" id="OIV98529.1"/>
    </source>
</evidence>
<feature type="transmembrane region" description="Helical" evidence="10">
    <location>
        <begin position="210"/>
        <end position="231"/>
    </location>
</feature>
<feature type="compositionally biased region" description="Low complexity" evidence="9">
    <location>
        <begin position="51"/>
        <end position="67"/>
    </location>
</feature>
<name>A0A1J7GW74_LUPAN</name>
<keyword evidence="5 10" id="KW-0812">Transmembrane</keyword>
<evidence type="ECO:0000256" key="9">
    <source>
        <dbReference type="SAM" id="MobiDB-lite"/>
    </source>
</evidence>
<keyword evidence="12" id="KW-1185">Reference proteome</keyword>
<evidence type="ECO:0000256" key="8">
    <source>
        <dbReference type="ARBA" id="ARBA00023136"/>
    </source>
</evidence>
<dbReference type="Gramene" id="OIV98529">
    <property type="protein sequence ID" value="OIV98529"/>
    <property type="gene ID" value="TanjilG_12115"/>
</dbReference>
<evidence type="ECO:0000256" key="10">
    <source>
        <dbReference type="SAM" id="Phobius"/>
    </source>
</evidence>
<feature type="region of interest" description="Disordered" evidence="9">
    <location>
        <begin position="39"/>
        <end position="94"/>
    </location>
</feature>
<evidence type="ECO:0000256" key="1">
    <source>
        <dbReference type="ARBA" id="ARBA00004508"/>
    </source>
</evidence>
<evidence type="ECO:0000256" key="4">
    <source>
        <dbReference type="ARBA" id="ARBA00022640"/>
    </source>
</evidence>
<gene>
    <name evidence="11" type="ORF">TanjilG_12115</name>
</gene>
<comment type="subcellular location">
    <subcellularLocation>
        <location evidence="1">Plastid</location>
        <location evidence="1">Chloroplast membrane</location>
        <topology evidence="1">Multi-pass membrane protein</topology>
    </subcellularLocation>
</comment>
<dbReference type="GO" id="GO:0031969">
    <property type="term" value="C:chloroplast membrane"/>
    <property type="evidence" value="ECO:0007669"/>
    <property type="project" value="UniProtKB-SubCell"/>
</dbReference>
<protein>
    <submittedName>
        <fullName evidence="11">Uncharacterized protein</fullName>
    </submittedName>
</protein>
<evidence type="ECO:0000256" key="7">
    <source>
        <dbReference type="ARBA" id="ARBA00022989"/>
    </source>
</evidence>